<sequence>MDALPQALRTAVGERRLPDPETRAALRDTTDPALSRRAGRLLSGLRPQDAPIVAVTVLATCTIGPYEQLLLSQLVSAGVFPQLTVGDHGSLERELTTGVFARPEPPGFVTALIDESFFVPRDWVADDTTALEKHIRARLVDLGSAVTAAARHSSATLILHTVPLPAELRDALISWRARTRITRLWYELNAGILALGDEHPQVEVVDLAGLMADEPYAVRDDRMHRYGDMPYSDGALLLLARQVRRIVQAGLGLSRKVLVLDLDGTLWGGVLGEVGAGGVQLGGLYPGNCYAAVQLAVRRLLDQGVILVLASKNDPEPVEAAMNAHPEMVLRPEAFTVRAVNWSSKAENLRRTADALSLPVSSFVFMDDTDFERAEVASRFPEVAIVSAAGDPAHLVRSLLRNGWFDALSLTEADRRRAELYRARAERVEFSGGYDAAADYLRALKIEVEIAPVTSFTVPRAAQLAARTNQFNLTGVRFGEAQTAELSTSPGHLVATVSVSDRFGSEGAVGALWAERGQSSWRVLNLVLSCRVLGRGIETAIAAWLAGSAAESGAETLVGRYVPSKRNGVAAGFWTEAGFEDAGDGEFVLDLSTATVDVPAWITMNERSGHE</sequence>
<dbReference type="RefSeq" id="WP_345570537.1">
    <property type="nucleotide sequence ID" value="NZ_BAABDQ010000023.1"/>
</dbReference>
<reference evidence="2" key="1">
    <citation type="journal article" date="2019" name="Int. J. Syst. Evol. Microbiol.">
        <title>The Global Catalogue of Microorganisms (GCM) 10K type strain sequencing project: providing services to taxonomists for standard genome sequencing and annotation.</title>
        <authorList>
            <consortium name="The Broad Institute Genomics Platform"/>
            <consortium name="The Broad Institute Genome Sequencing Center for Infectious Disease"/>
            <person name="Wu L."/>
            <person name="Ma J."/>
        </authorList>
    </citation>
    <scope>NUCLEOTIDE SEQUENCE [LARGE SCALE GENOMIC DNA]</scope>
    <source>
        <strain evidence="2">JCM 17326</strain>
    </source>
</reference>
<dbReference type="Gene3D" id="3.40.50.1000">
    <property type="entry name" value="HAD superfamily/HAD-like"/>
    <property type="match status" value="1"/>
</dbReference>
<dbReference type="SUPFAM" id="SSF56784">
    <property type="entry name" value="HAD-like"/>
    <property type="match status" value="1"/>
</dbReference>
<dbReference type="InterPro" id="IPR036412">
    <property type="entry name" value="HAD-like_sf"/>
</dbReference>
<organism evidence="1 2">
    <name type="scientific">Nonomuraea rosea</name>
    <dbReference type="NCBI Taxonomy" id="638574"/>
    <lineage>
        <taxon>Bacteria</taxon>
        <taxon>Bacillati</taxon>
        <taxon>Actinomycetota</taxon>
        <taxon>Actinomycetes</taxon>
        <taxon>Streptosporangiales</taxon>
        <taxon>Streptosporangiaceae</taxon>
        <taxon>Nonomuraea</taxon>
    </lineage>
</organism>
<gene>
    <name evidence="1" type="ORF">GCM10022419_081780</name>
</gene>
<dbReference type="EMBL" id="BAABDQ010000023">
    <property type="protein sequence ID" value="GAA3587205.1"/>
    <property type="molecule type" value="Genomic_DNA"/>
</dbReference>
<evidence type="ECO:0000313" key="2">
    <source>
        <dbReference type="Proteomes" id="UP001500630"/>
    </source>
</evidence>
<dbReference type="Proteomes" id="UP001500630">
    <property type="component" value="Unassembled WGS sequence"/>
</dbReference>
<evidence type="ECO:0000313" key="1">
    <source>
        <dbReference type="EMBL" id="GAA3587205.1"/>
    </source>
</evidence>
<name>A0ABP6YPT0_9ACTN</name>
<dbReference type="InterPro" id="IPR023214">
    <property type="entry name" value="HAD_sf"/>
</dbReference>
<dbReference type="NCBIfam" id="TIGR01681">
    <property type="entry name" value="HAD-SF-IIIC"/>
    <property type="match status" value="1"/>
</dbReference>
<dbReference type="InterPro" id="IPR036514">
    <property type="entry name" value="SGNH_hydro_sf"/>
</dbReference>
<dbReference type="NCBIfam" id="TIGR01686">
    <property type="entry name" value="FkbH"/>
    <property type="match status" value="1"/>
</dbReference>
<dbReference type="Gene3D" id="3.40.50.1110">
    <property type="entry name" value="SGNH hydrolase"/>
    <property type="match status" value="1"/>
</dbReference>
<keyword evidence="2" id="KW-1185">Reference proteome</keyword>
<accession>A0ABP6YPT0</accession>
<dbReference type="InterPro" id="IPR010037">
    <property type="entry name" value="FkbH_domain"/>
</dbReference>
<protein>
    <submittedName>
        <fullName evidence="1">HAD-IIIC family phosphatase</fullName>
    </submittedName>
</protein>
<comment type="caution">
    <text evidence="1">The sequence shown here is derived from an EMBL/GenBank/DDBJ whole genome shotgun (WGS) entry which is preliminary data.</text>
</comment>
<dbReference type="InterPro" id="IPR010033">
    <property type="entry name" value="HAD_SF_ppase_IIIC"/>
</dbReference>
<proteinExistence type="predicted"/>